<name>A0ABU0R4J2_9MICO</name>
<gene>
    <name evidence="3" type="ORF">QFZ26_000541</name>
</gene>
<accession>A0ABU0R4J2</accession>
<dbReference type="InterPro" id="IPR001623">
    <property type="entry name" value="DnaJ_domain"/>
</dbReference>
<feature type="region of interest" description="Disordered" evidence="1">
    <location>
        <begin position="83"/>
        <end position="117"/>
    </location>
</feature>
<evidence type="ECO:0000256" key="1">
    <source>
        <dbReference type="SAM" id="MobiDB-lite"/>
    </source>
</evidence>
<feature type="domain" description="J" evidence="2">
    <location>
        <begin position="23"/>
        <end position="84"/>
    </location>
</feature>
<dbReference type="PROSITE" id="PS50076">
    <property type="entry name" value="DNAJ_2"/>
    <property type="match status" value="1"/>
</dbReference>
<dbReference type="EMBL" id="JAUSYY010000001">
    <property type="protein sequence ID" value="MDQ0892986.1"/>
    <property type="molecule type" value="Genomic_DNA"/>
</dbReference>
<organism evidence="3 4">
    <name type="scientific">Agromyces ramosus</name>
    <dbReference type="NCBI Taxonomy" id="33879"/>
    <lineage>
        <taxon>Bacteria</taxon>
        <taxon>Bacillati</taxon>
        <taxon>Actinomycetota</taxon>
        <taxon>Actinomycetes</taxon>
        <taxon>Micrococcales</taxon>
        <taxon>Microbacteriaceae</taxon>
        <taxon>Agromyces</taxon>
    </lineage>
</organism>
<dbReference type="CDD" id="cd06257">
    <property type="entry name" value="DnaJ"/>
    <property type="match status" value="1"/>
</dbReference>
<comment type="caution">
    <text evidence="3">The sequence shown here is derived from an EMBL/GenBank/DDBJ whole genome shotgun (WGS) entry which is preliminary data.</text>
</comment>
<dbReference type="SUPFAM" id="SSF46565">
    <property type="entry name" value="Chaperone J-domain"/>
    <property type="match status" value="1"/>
</dbReference>
<dbReference type="Pfam" id="PF00226">
    <property type="entry name" value="DnaJ"/>
    <property type="match status" value="1"/>
</dbReference>
<dbReference type="Proteomes" id="UP001239083">
    <property type="component" value="Unassembled WGS sequence"/>
</dbReference>
<dbReference type="InterPro" id="IPR036869">
    <property type="entry name" value="J_dom_sf"/>
</dbReference>
<evidence type="ECO:0000259" key="2">
    <source>
        <dbReference type="PROSITE" id="PS50076"/>
    </source>
</evidence>
<reference evidence="3 4" key="1">
    <citation type="submission" date="2023-07" db="EMBL/GenBank/DDBJ databases">
        <title>Comparative genomics of wheat-associated soil bacteria to identify genetic determinants of phenazine resistance.</title>
        <authorList>
            <person name="Mouncey N."/>
        </authorList>
    </citation>
    <scope>NUCLEOTIDE SEQUENCE [LARGE SCALE GENOMIC DNA]</scope>
    <source>
        <strain evidence="3 4">V3I3</strain>
    </source>
</reference>
<dbReference type="SMART" id="SM00271">
    <property type="entry name" value="DnaJ"/>
    <property type="match status" value="1"/>
</dbReference>
<protein>
    <recommendedName>
        <fullName evidence="2">J domain-containing protein</fullName>
    </recommendedName>
</protein>
<keyword evidence="4" id="KW-1185">Reference proteome</keyword>
<evidence type="ECO:0000313" key="4">
    <source>
        <dbReference type="Proteomes" id="UP001239083"/>
    </source>
</evidence>
<feature type="compositionally biased region" description="Polar residues" evidence="1">
    <location>
        <begin position="1"/>
        <end position="15"/>
    </location>
</feature>
<dbReference type="PANTHER" id="PTHR24074">
    <property type="entry name" value="CO-CHAPERONE PROTEIN DJLA"/>
    <property type="match status" value="1"/>
</dbReference>
<feature type="region of interest" description="Disordered" evidence="1">
    <location>
        <begin position="1"/>
        <end position="22"/>
    </location>
</feature>
<dbReference type="Gene3D" id="1.10.287.110">
    <property type="entry name" value="DnaJ domain"/>
    <property type="match status" value="1"/>
</dbReference>
<sequence>MVTVSSWSHTESESMPDSPLSASPYEVLGVPRDADAVALRLAYRRALRTAHPDTGGDPARFHAVQLAWELVGTPEARAAFDRGAARGGAPAPTREAWAPAAPKPRRDSRPLARSYGHPGGLSRERYLSRIREWAGRGVTLDDPYDPALVRGAPRDIRHVLADALAEEATARSLATLGIAYTVWHDLATDAAGRDLPPKLDHLVLGPTGLFAIQSEDWGGTVAMKRGELVGEPLDGERPMRALAARAKAIGRAARVKPTALIIVVPDEHAAEPLELGGTNRGAVVALVRRSRLASAVREGLPGSAHLGGTEVMEVRSRLQAVVRFA</sequence>
<evidence type="ECO:0000313" key="3">
    <source>
        <dbReference type="EMBL" id="MDQ0892986.1"/>
    </source>
</evidence>
<dbReference type="InterPro" id="IPR050817">
    <property type="entry name" value="DjlA_DnaK_co-chaperone"/>
</dbReference>
<proteinExistence type="predicted"/>
<feature type="compositionally biased region" description="Low complexity" evidence="1">
    <location>
        <begin position="87"/>
        <end position="96"/>
    </location>
</feature>